<proteinExistence type="predicted"/>
<dbReference type="Proteomes" id="UP000245956">
    <property type="component" value="Unassembled WGS sequence"/>
</dbReference>
<feature type="compositionally biased region" description="Low complexity" evidence="1">
    <location>
        <begin position="479"/>
        <end position="504"/>
    </location>
</feature>
<dbReference type="PANTHER" id="PTHR33361">
    <property type="entry name" value="GLR0591 PROTEIN"/>
    <property type="match status" value="1"/>
</dbReference>
<dbReference type="PANTHER" id="PTHR33361:SF2">
    <property type="entry name" value="DUF885 DOMAIN-CONTAINING PROTEIN"/>
    <property type="match status" value="1"/>
</dbReference>
<feature type="compositionally biased region" description="Pro residues" evidence="1">
    <location>
        <begin position="516"/>
        <end position="526"/>
    </location>
</feature>
<name>A0A2U3ECY9_PURLI</name>
<sequence>MCIGSYASLQLVALWLRAPARPRSYMSSSSGLQKISPQLIVLRLETGGTANVPCTYSEDSPGLAGHVEHIPDLRSFPVRFLAPFDQKPGSLYSQPQLAAMDPTTPDMKIRQVLDHWRQVGPIDIARHMQYVPPIETDSSVDPKLVRLTSGIDCLAQLLRHLASHANDIHGYIEEVMVAGKSNPVLAYAWQPFERNQPWPDKEQMAAAVAQKMEVIKEMVEGPEPREVAYFFLGLSGSDIMWETYWSRPETSLFAKVIYQERTSGRWRARERTRYDFACAVIHLDRTLNSSQTLQGAVNSSFGPHTGSDGLPEIWLAAGAEVARVFYRPSSGHSLPFGHLYEFDLPLGVPDLAEAMANATGTVPVRWRVHYRLFAVIRQSPVSLFRPQGPDYIRTYNHSGTKVDMHWKPSSIVNDTWSVEDDVPGVTYTLVYLKRAPLPGLVPSEFGVAAPASRILRTASSSRRPDGTRRTRRGKRAGASKDSSLPGSSPSTDPPASASTSAQTFPPEPDASAAPLFGPPARPPSGSPPRKRPSLPTPAGPIISRRRLGRHQAGFMGKTLPCKAPSTIRSNQSEGGTRSHQPRDVDMGRPGRFHRHWGVDRRMRNLSRLLGDVAEAEASGVGKDMDMDGDREQHTGDTHTLRVLHDDYDRRCGRQDWFRRWTYLSSQSVKPTYAVVARSFEPRDQKVNRTYLGIDWMGVLKLGHGQSIKFIFTIKIRVLISRVFSSFPCYAKAVAACMIAPGVSWGNDMASANFVRCISAVGCHPDTVPSRIPERQKAFTRDSAPPSDCGRLNDSEGPSHSTLLAIDTPHFTFTSPATFLTMAHRRDSPLAHMDSVWVSLPKPSDDGAESLADRIRRVQADLGDLNEFYHISIAPSRHARLQQFYDDELESLAAVDFGALNQQDRIDYILLKKHLQRISRQLQSEKEAFGDFKVLLPFADAIVSLCERRENVKPMEAEKTAKQLDGITTSVAAITKQVQDGKVKISKTNAYRASKVIKELRGHLKEFYGFYSSYDPLFDWWCAAQWRAADAALDAYLPLVEDKLAGLRSDGTGDIIGEPIGRKALLHELEAEVLAYSPEELVRIANEQFRWCEAEMRRASRELGYGDDWKRAMEYVKTKSVPPGEQTQLVLELAREGANFVREHDLVTVPPIAEETYRMFMMSPAAQKVNPFFLGGPAIIVSYPTAEMEYGLKQMVMRGNNRHFSKATAFHELIPGHRLQLFMGERHRSHRQLFQTPFFVEGWAMYWELVFWERGDFFTSAEDRIGTLFWRMHRCARIILSLGFHLGDMQPRECIDNLVAWVGHERSTAEGEVRRWLNGDYSPLYQCGYFVGALQLFALRREAVLEQGKMTEREFNDLVLRCGAIPQELVRAVVMETELEEDYDAKWRFYRFK</sequence>
<reference evidence="2 3" key="1">
    <citation type="journal article" date="2016" name="Front. Microbiol.">
        <title>Genome and transcriptome sequences reveal the specific parasitism of the nematophagous Purpureocillium lilacinum 36-1.</title>
        <authorList>
            <person name="Xie J."/>
            <person name="Li S."/>
            <person name="Mo C."/>
            <person name="Xiao X."/>
            <person name="Peng D."/>
            <person name="Wang G."/>
            <person name="Xiao Y."/>
        </authorList>
    </citation>
    <scope>NUCLEOTIDE SEQUENCE [LARGE SCALE GENOMIC DNA]</scope>
    <source>
        <strain evidence="2 3">36-1</strain>
    </source>
</reference>
<dbReference type="EMBL" id="LCWV01000006">
    <property type="protein sequence ID" value="PWI72313.1"/>
    <property type="molecule type" value="Genomic_DNA"/>
</dbReference>
<feature type="region of interest" description="Disordered" evidence="1">
    <location>
        <begin position="774"/>
        <end position="796"/>
    </location>
</feature>
<comment type="caution">
    <text evidence="2">The sequence shown here is derived from an EMBL/GenBank/DDBJ whole genome shotgun (WGS) entry which is preliminary data.</text>
</comment>
<protein>
    <submittedName>
        <fullName evidence="2">X-Pro dipeptidyl-peptidase</fullName>
    </submittedName>
</protein>
<feature type="compositionally biased region" description="Polar residues" evidence="1">
    <location>
        <begin position="566"/>
        <end position="578"/>
    </location>
</feature>
<evidence type="ECO:0000313" key="2">
    <source>
        <dbReference type="EMBL" id="PWI72313.1"/>
    </source>
</evidence>
<accession>A0A2U3ECY9</accession>
<gene>
    <name evidence="2" type="ORF">PCL_10936</name>
</gene>
<evidence type="ECO:0000256" key="1">
    <source>
        <dbReference type="SAM" id="MobiDB-lite"/>
    </source>
</evidence>
<evidence type="ECO:0000313" key="3">
    <source>
        <dbReference type="Proteomes" id="UP000245956"/>
    </source>
</evidence>
<dbReference type="InterPro" id="IPR010281">
    <property type="entry name" value="DUF885"/>
</dbReference>
<organism evidence="2 3">
    <name type="scientific">Purpureocillium lilacinum</name>
    <name type="common">Paecilomyces lilacinus</name>
    <dbReference type="NCBI Taxonomy" id="33203"/>
    <lineage>
        <taxon>Eukaryota</taxon>
        <taxon>Fungi</taxon>
        <taxon>Dikarya</taxon>
        <taxon>Ascomycota</taxon>
        <taxon>Pezizomycotina</taxon>
        <taxon>Sordariomycetes</taxon>
        <taxon>Hypocreomycetidae</taxon>
        <taxon>Hypocreales</taxon>
        <taxon>Ophiocordycipitaceae</taxon>
        <taxon>Purpureocillium</taxon>
    </lineage>
</organism>
<dbReference type="Pfam" id="PF05960">
    <property type="entry name" value="DUF885"/>
    <property type="match status" value="1"/>
</dbReference>
<feature type="region of interest" description="Disordered" evidence="1">
    <location>
        <begin position="456"/>
        <end position="592"/>
    </location>
</feature>